<dbReference type="EMBL" id="OW152835">
    <property type="protein sequence ID" value="CAH2056141.1"/>
    <property type="molecule type" value="Genomic_DNA"/>
</dbReference>
<feature type="compositionally biased region" description="Basic and acidic residues" evidence="1">
    <location>
        <begin position="1"/>
        <end position="14"/>
    </location>
</feature>
<dbReference type="Proteomes" id="UP000837857">
    <property type="component" value="Chromosome 23"/>
</dbReference>
<sequence length="149" mass="16261">MYQDVEKRDPHLNDCESSCQPRNSRSGSGGCSRQLLEAVDMVSFVTCFVWILTLTSVAGKPVEYQSASLQAMPPGIFLIPIFEKPSQDPGTVFNLSNLSPRIDSSPAQVFVGDARIKTGNERIIRSGDVGYRCVDLGDRAFLVQGFDAA</sequence>
<protein>
    <submittedName>
        <fullName evidence="2">Uncharacterized protein</fullName>
    </submittedName>
</protein>
<evidence type="ECO:0000256" key="1">
    <source>
        <dbReference type="SAM" id="MobiDB-lite"/>
    </source>
</evidence>
<keyword evidence="3" id="KW-1185">Reference proteome</keyword>
<gene>
    <name evidence="2" type="ORF">IPOD504_LOCUS9406</name>
</gene>
<name>A0ABN8IJ83_9NEOP</name>
<feature type="region of interest" description="Disordered" evidence="1">
    <location>
        <begin position="1"/>
        <end position="30"/>
    </location>
</feature>
<evidence type="ECO:0000313" key="3">
    <source>
        <dbReference type="Proteomes" id="UP000837857"/>
    </source>
</evidence>
<proteinExistence type="predicted"/>
<reference evidence="2" key="1">
    <citation type="submission" date="2022-03" db="EMBL/GenBank/DDBJ databases">
        <authorList>
            <person name="Martin H S."/>
        </authorList>
    </citation>
    <scope>NUCLEOTIDE SEQUENCE</scope>
</reference>
<evidence type="ECO:0000313" key="2">
    <source>
        <dbReference type="EMBL" id="CAH2056141.1"/>
    </source>
</evidence>
<feature type="non-terminal residue" evidence="2">
    <location>
        <position position="1"/>
    </location>
</feature>
<organism evidence="2 3">
    <name type="scientific">Iphiclides podalirius</name>
    <name type="common">scarce swallowtail</name>
    <dbReference type="NCBI Taxonomy" id="110791"/>
    <lineage>
        <taxon>Eukaryota</taxon>
        <taxon>Metazoa</taxon>
        <taxon>Ecdysozoa</taxon>
        <taxon>Arthropoda</taxon>
        <taxon>Hexapoda</taxon>
        <taxon>Insecta</taxon>
        <taxon>Pterygota</taxon>
        <taxon>Neoptera</taxon>
        <taxon>Endopterygota</taxon>
        <taxon>Lepidoptera</taxon>
        <taxon>Glossata</taxon>
        <taxon>Ditrysia</taxon>
        <taxon>Papilionoidea</taxon>
        <taxon>Papilionidae</taxon>
        <taxon>Papilioninae</taxon>
        <taxon>Iphiclides</taxon>
    </lineage>
</organism>
<accession>A0ABN8IJ83</accession>